<dbReference type="AlphaFoldDB" id="A0AAN8S6J2"/>
<dbReference type="EMBL" id="JAWJWE010000036">
    <property type="protein sequence ID" value="KAK6629739.1"/>
    <property type="molecule type" value="Genomic_DNA"/>
</dbReference>
<accession>A0AAN8S6J2</accession>
<feature type="region of interest" description="Disordered" evidence="1">
    <location>
        <begin position="60"/>
        <end position="87"/>
    </location>
</feature>
<name>A0AAN8S6J2_POLSC</name>
<proteinExistence type="predicted"/>
<evidence type="ECO:0000313" key="4">
    <source>
        <dbReference type="Proteomes" id="UP001372834"/>
    </source>
</evidence>
<protein>
    <submittedName>
        <fullName evidence="3">Uncharacterized protein</fullName>
    </submittedName>
</protein>
<keyword evidence="2" id="KW-1133">Transmembrane helix</keyword>
<comment type="caution">
    <text evidence="3">The sequence shown here is derived from an EMBL/GenBank/DDBJ whole genome shotgun (WGS) entry which is preliminary data.</text>
</comment>
<evidence type="ECO:0000256" key="2">
    <source>
        <dbReference type="SAM" id="Phobius"/>
    </source>
</evidence>
<dbReference type="Proteomes" id="UP001372834">
    <property type="component" value="Unassembled WGS sequence"/>
</dbReference>
<evidence type="ECO:0000313" key="3">
    <source>
        <dbReference type="EMBL" id="KAK6629739.1"/>
    </source>
</evidence>
<sequence>MRAETDLWLLPPRSVECKEEPQHPCTPPAVDTSVASYDTQCIDKLLGCFKQIREFQNHNSTPEIQDVIPSRENTQSDLDTRKEKRPKTKATEFAVHYFNYFLAFVFFFEILLAHKNTCNFPRVLISSTAAYKVPEEREH</sequence>
<reference evidence="3 4" key="1">
    <citation type="submission" date="2023-10" db="EMBL/GenBank/DDBJ databases">
        <title>Genomes of two closely related lineages of the louse Polyplax serrata with different host specificities.</title>
        <authorList>
            <person name="Martinu J."/>
            <person name="Tarabai H."/>
            <person name="Stefka J."/>
            <person name="Hypsa V."/>
        </authorList>
    </citation>
    <scope>NUCLEOTIDE SEQUENCE [LARGE SCALE GENOMIC DNA]</scope>
    <source>
        <strain evidence="3">HR10_N</strain>
    </source>
</reference>
<organism evidence="3 4">
    <name type="scientific">Polyplax serrata</name>
    <name type="common">Common mouse louse</name>
    <dbReference type="NCBI Taxonomy" id="468196"/>
    <lineage>
        <taxon>Eukaryota</taxon>
        <taxon>Metazoa</taxon>
        <taxon>Ecdysozoa</taxon>
        <taxon>Arthropoda</taxon>
        <taxon>Hexapoda</taxon>
        <taxon>Insecta</taxon>
        <taxon>Pterygota</taxon>
        <taxon>Neoptera</taxon>
        <taxon>Paraneoptera</taxon>
        <taxon>Psocodea</taxon>
        <taxon>Troctomorpha</taxon>
        <taxon>Phthiraptera</taxon>
        <taxon>Anoplura</taxon>
        <taxon>Polyplacidae</taxon>
        <taxon>Polyplax</taxon>
    </lineage>
</organism>
<keyword evidence="2" id="KW-0812">Transmembrane</keyword>
<feature type="transmembrane region" description="Helical" evidence="2">
    <location>
        <begin position="94"/>
        <end position="113"/>
    </location>
</feature>
<evidence type="ECO:0000256" key="1">
    <source>
        <dbReference type="SAM" id="MobiDB-lite"/>
    </source>
</evidence>
<gene>
    <name evidence="3" type="ORF">RUM43_003557</name>
</gene>
<keyword evidence="2" id="KW-0472">Membrane</keyword>